<protein>
    <submittedName>
        <fullName evidence="1">Uncharacterized protein</fullName>
    </submittedName>
</protein>
<proteinExistence type="predicted"/>
<evidence type="ECO:0000313" key="1">
    <source>
        <dbReference type="EMBL" id="QTL40557.1"/>
    </source>
</evidence>
<keyword evidence="2" id="KW-1185">Reference proteome</keyword>
<reference evidence="1 2" key="1">
    <citation type="submission" date="2021-03" db="EMBL/GenBank/DDBJ databases">
        <title>Complete Genome Sequence Data of Xenorhabdus budapestensis strain C72, a Candidate Biological Control Agent, from China.</title>
        <authorList>
            <person name="LI B."/>
            <person name="WANG S."/>
            <person name="QIU D."/>
        </authorList>
    </citation>
    <scope>NUCLEOTIDE SEQUENCE [LARGE SCALE GENOMIC DNA]</scope>
    <source>
        <strain evidence="1 2">C-7-2</strain>
    </source>
</reference>
<name>A0ABX7VLH8_XENBU</name>
<evidence type="ECO:0000313" key="2">
    <source>
        <dbReference type="Proteomes" id="UP000665047"/>
    </source>
</evidence>
<dbReference type="Proteomes" id="UP000665047">
    <property type="component" value="Chromosome"/>
</dbReference>
<gene>
    <name evidence="1" type="ORF">HGO23_03975</name>
</gene>
<organism evidence="1 2">
    <name type="scientific">Xenorhabdus budapestensis</name>
    <dbReference type="NCBI Taxonomy" id="290110"/>
    <lineage>
        <taxon>Bacteria</taxon>
        <taxon>Pseudomonadati</taxon>
        <taxon>Pseudomonadota</taxon>
        <taxon>Gammaproteobacteria</taxon>
        <taxon>Enterobacterales</taxon>
        <taxon>Morganellaceae</taxon>
        <taxon>Xenorhabdus</taxon>
    </lineage>
</organism>
<accession>A0ABX7VLH8</accession>
<dbReference type="RefSeq" id="WP_209028026.1">
    <property type="nucleotide sequence ID" value="NZ_CP072455.1"/>
</dbReference>
<sequence length="100" mass="11879">MITNSDIIYDDDDEYITSDRYFRYEDDNGKTRSFKVYSVKYEGRPMIHKDAFYERYTKRGNVRFITCLCGSNDWNENGRFINEYECNGCGGFIEVIADDE</sequence>
<dbReference type="EMBL" id="CP072455">
    <property type="protein sequence ID" value="QTL40557.1"/>
    <property type="molecule type" value="Genomic_DNA"/>
</dbReference>